<gene>
    <name evidence="3" type="ORF">HELGO_WM14222</name>
</gene>
<dbReference type="Gene3D" id="1.20.58.220">
    <property type="entry name" value="Phosphate transport system protein phou homolog 2, domain 2"/>
    <property type="match status" value="1"/>
</dbReference>
<feature type="domain" description="PhoU" evidence="2">
    <location>
        <begin position="16"/>
        <end position="102"/>
    </location>
</feature>
<dbReference type="PANTHER" id="PTHR42930:SF3">
    <property type="entry name" value="PHOSPHATE-SPECIFIC TRANSPORT SYSTEM ACCESSORY PROTEIN PHOU"/>
    <property type="match status" value="1"/>
</dbReference>
<evidence type="ECO:0000256" key="1">
    <source>
        <dbReference type="ARBA" id="ARBA00008107"/>
    </source>
</evidence>
<dbReference type="InterPro" id="IPR028366">
    <property type="entry name" value="PhoU"/>
</dbReference>
<dbReference type="Pfam" id="PF01895">
    <property type="entry name" value="PhoU"/>
    <property type="match status" value="1"/>
</dbReference>
<name>A0A6S6SHB4_9BACT</name>
<dbReference type="GO" id="GO:0030643">
    <property type="term" value="P:intracellular phosphate ion homeostasis"/>
    <property type="evidence" value="ECO:0007669"/>
    <property type="project" value="InterPro"/>
</dbReference>
<dbReference type="InterPro" id="IPR026022">
    <property type="entry name" value="PhoU_dom"/>
</dbReference>
<dbReference type="AlphaFoldDB" id="A0A6S6SHB4"/>
<evidence type="ECO:0000259" key="2">
    <source>
        <dbReference type="Pfam" id="PF01895"/>
    </source>
</evidence>
<organism evidence="3">
    <name type="scientific">uncultured Sulfurovum sp</name>
    <dbReference type="NCBI Taxonomy" id="269237"/>
    <lineage>
        <taxon>Bacteria</taxon>
        <taxon>Pseudomonadati</taxon>
        <taxon>Campylobacterota</taxon>
        <taxon>Epsilonproteobacteria</taxon>
        <taxon>Campylobacterales</taxon>
        <taxon>Sulfurovaceae</taxon>
        <taxon>Sulfurovum</taxon>
        <taxon>environmental samples</taxon>
    </lineage>
</organism>
<comment type="similarity">
    <text evidence="1">Belongs to the PhoU family.</text>
</comment>
<dbReference type="EMBL" id="CACVAP010000043">
    <property type="protein sequence ID" value="CAA6804344.1"/>
    <property type="molecule type" value="Genomic_DNA"/>
</dbReference>
<proteinExistence type="inferred from homology"/>
<dbReference type="PANTHER" id="PTHR42930">
    <property type="entry name" value="PHOSPHATE-SPECIFIC TRANSPORT SYSTEM ACCESSORY PROTEIN PHOU"/>
    <property type="match status" value="1"/>
</dbReference>
<protein>
    <submittedName>
        <fullName evidence="3">Phosphate transport system regulatory protein PhoU</fullName>
    </submittedName>
</protein>
<evidence type="ECO:0000313" key="3">
    <source>
        <dbReference type="EMBL" id="CAA6804344.1"/>
    </source>
</evidence>
<dbReference type="InterPro" id="IPR038078">
    <property type="entry name" value="PhoU-like_sf"/>
</dbReference>
<sequence length="221" mass="25724">MLPQYHDARHAVRDSIIEMVESLANTNKLAMDAIKNNSVSDIEAIRTELKELSPVTEKIDNDIVLIFAKYTPGARDLREMVSYFKVTSALNRIQTYINNYLKKMQIVLMEDNRDMSEFISDSLRINKSTINSFEYVLEMLKTFDDDDKIKKLISKISVENAKTEDIYSILEKEMVQKMSDAEGNPEDYFNLLKYFRKNLKIIDRLENIAERIIFARMGGKL</sequence>
<reference evidence="3" key="1">
    <citation type="submission" date="2020-01" db="EMBL/GenBank/DDBJ databases">
        <authorList>
            <person name="Meier V. D."/>
            <person name="Meier V D."/>
        </authorList>
    </citation>
    <scope>NUCLEOTIDE SEQUENCE</scope>
    <source>
        <strain evidence="3">HLG_WM_MAG_06</strain>
    </source>
</reference>
<dbReference type="SUPFAM" id="SSF109755">
    <property type="entry name" value="PhoU-like"/>
    <property type="match status" value="1"/>
</dbReference>
<dbReference type="GO" id="GO:0045936">
    <property type="term" value="P:negative regulation of phosphate metabolic process"/>
    <property type="evidence" value="ECO:0007669"/>
    <property type="project" value="InterPro"/>
</dbReference>
<accession>A0A6S6SHB4</accession>